<evidence type="ECO:0000313" key="1">
    <source>
        <dbReference type="EMBL" id="GAA2447291.1"/>
    </source>
</evidence>
<evidence type="ECO:0000313" key="2">
    <source>
        <dbReference type="Proteomes" id="UP001501231"/>
    </source>
</evidence>
<proteinExistence type="predicted"/>
<organism evidence="1 2">
    <name type="scientific">Actinomadura vinacea</name>
    <dbReference type="NCBI Taxonomy" id="115336"/>
    <lineage>
        <taxon>Bacteria</taxon>
        <taxon>Bacillati</taxon>
        <taxon>Actinomycetota</taxon>
        <taxon>Actinomycetes</taxon>
        <taxon>Streptosporangiales</taxon>
        <taxon>Thermomonosporaceae</taxon>
        <taxon>Actinomadura</taxon>
    </lineage>
</organism>
<dbReference type="RefSeq" id="WP_344595714.1">
    <property type="nucleotide sequence ID" value="NZ_BAAARW010000032.1"/>
</dbReference>
<accession>A0ABN3K240</accession>
<gene>
    <name evidence="1" type="ORF">GCM10010191_75660</name>
</gene>
<keyword evidence="2" id="KW-1185">Reference proteome</keyword>
<reference evidence="1 2" key="1">
    <citation type="journal article" date="2019" name="Int. J. Syst. Evol. Microbiol.">
        <title>The Global Catalogue of Microorganisms (GCM) 10K type strain sequencing project: providing services to taxonomists for standard genome sequencing and annotation.</title>
        <authorList>
            <consortium name="The Broad Institute Genomics Platform"/>
            <consortium name="The Broad Institute Genome Sequencing Center for Infectious Disease"/>
            <person name="Wu L."/>
            <person name="Ma J."/>
        </authorList>
    </citation>
    <scope>NUCLEOTIDE SEQUENCE [LARGE SCALE GENOMIC DNA]</scope>
    <source>
        <strain evidence="1 2">JCM 3325</strain>
    </source>
</reference>
<name>A0ABN3K240_9ACTN</name>
<protein>
    <submittedName>
        <fullName evidence="1">Uncharacterized protein</fullName>
    </submittedName>
</protein>
<sequence length="104" mass="11467">MTPVGYWEDAPFGAMEGEWLAFLPDGGGWWEWANAAGSEAMGFTWRGTEPGMLEIVLAEQTVVTGYDVGVTVLRLEKDVFGLGTRRFSLVKREVSEVESPLRPA</sequence>
<dbReference type="EMBL" id="BAAARW010000032">
    <property type="protein sequence ID" value="GAA2447291.1"/>
    <property type="molecule type" value="Genomic_DNA"/>
</dbReference>
<comment type="caution">
    <text evidence="1">The sequence shown here is derived from an EMBL/GenBank/DDBJ whole genome shotgun (WGS) entry which is preliminary data.</text>
</comment>
<dbReference type="Proteomes" id="UP001501231">
    <property type="component" value="Unassembled WGS sequence"/>
</dbReference>